<keyword evidence="2" id="KW-1185">Reference proteome</keyword>
<proteinExistence type="predicted"/>
<evidence type="ECO:0000313" key="1">
    <source>
        <dbReference type="EMBL" id="PLT46390.1"/>
    </source>
</evidence>
<organism evidence="1 2">
    <name type="scientific">Paenibacillus pasadenensis</name>
    <dbReference type="NCBI Taxonomy" id="217090"/>
    <lineage>
        <taxon>Bacteria</taxon>
        <taxon>Bacillati</taxon>
        <taxon>Bacillota</taxon>
        <taxon>Bacilli</taxon>
        <taxon>Bacillales</taxon>
        <taxon>Paenibacillaceae</taxon>
        <taxon>Paenibacillus</taxon>
    </lineage>
</organism>
<comment type="caution">
    <text evidence="1">The sequence shown here is derived from an EMBL/GenBank/DDBJ whole genome shotgun (WGS) entry which is preliminary data.</text>
</comment>
<dbReference type="Proteomes" id="UP000234789">
    <property type="component" value="Unassembled WGS sequence"/>
</dbReference>
<dbReference type="AlphaFoldDB" id="A0A2N5N7W2"/>
<gene>
    <name evidence="1" type="ORF">B8V81_4821</name>
</gene>
<dbReference type="EMBL" id="NFEZ01000004">
    <property type="protein sequence ID" value="PLT46390.1"/>
    <property type="molecule type" value="Genomic_DNA"/>
</dbReference>
<protein>
    <submittedName>
        <fullName evidence="1">Uncharacterized protein</fullName>
    </submittedName>
</protein>
<reference evidence="1 2" key="1">
    <citation type="submission" date="2017-05" db="EMBL/GenBank/DDBJ databases">
        <title>Functional genome analysis of Paenibacillus pasadenensis strain R16: insights on endophytic life style and antifungal activity.</title>
        <authorList>
            <person name="Passera A."/>
            <person name="Marcolungo L."/>
            <person name="Casati P."/>
            <person name="Brasca M."/>
            <person name="Quaglino F."/>
            <person name="Delledonne M."/>
        </authorList>
    </citation>
    <scope>NUCLEOTIDE SEQUENCE [LARGE SCALE GENOMIC DNA]</scope>
    <source>
        <strain evidence="1 2">R16</strain>
    </source>
</reference>
<accession>A0A2N5N7W2</accession>
<name>A0A2N5N7W2_9BACL</name>
<evidence type="ECO:0000313" key="2">
    <source>
        <dbReference type="Proteomes" id="UP000234789"/>
    </source>
</evidence>
<sequence>MTHQKRGFRHLGLLGTTSSKWVVHKKNLPLARCRHHPTWARKEDFFWASSRPRIRLPCPWICRGLPEIRLVRVVNAAAVGRMNDKMFAETAA</sequence>